<dbReference type="Gene3D" id="3.90.79.10">
    <property type="entry name" value="Nucleoside Triphosphate Pyrophosphohydrolase"/>
    <property type="match status" value="1"/>
</dbReference>
<proteinExistence type="inferred from homology"/>
<evidence type="ECO:0000256" key="1">
    <source>
        <dbReference type="ARBA" id="ARBA00001946"/>
    </source>
</evidence>
<name>A0ABN1RLY5_9ACTN</name>
<dbReference type="CDD" id="cd02883">
    <property type="entry name" value="NUDIX_Hydrolase"/>
    <property type="match status" value="1"/>
</dbReference>
<dbReference type="EMBL" id="BAAAHH010000022">
    <property type="protein sequence ID" value="GAA0959593.1"/>
    <property type="molecule type" value="Genomic_DNA"/>
</dbReference>
<evidence type="ECO:0000256" key="3">
    <source>
        <dbReference type="ARBA" id="ARBA00022801"/>
    </source>
</evidence>
<dbReference type="InterPro" id="IPR020084">
    <property type="entry name" value="NUDIX_hydrolase_CS"/>
</dbReference>
<dbReference type="PROSITE" id="PS51462">
    <property type="entry name" value="NUDIX"/>
    <property type="match status" value="1"/>
</dbReference>
<sequence length="153" mass="17458">MDDLPATLWRRIRGSHQWRLLWLAHAKFNCGITGVVRAPDGRVLLLRHRLWPLDRQWGFPTGYARAGERHEDTIARELREETGLSAEVGRLLKVTSGYRLRIEIAYEAVLTGGLEGLRLERREILEARLFPPDELPEGVLPAHRGLLALAQGR</sequence>
<dbReference type="RefSeq" id="WP_344243337.1">
    <property type="nucleotide sequence ID" value="NZ_BAAAHH010000022.1"/>
</dbReference>
<evidence type="ECO:0000256" key="2">
    <source>
        <dbReference type="ARBA" id="ARBA00005582"/>
    </source>
</evidence>
<dbReference type="PRINTS" id="PR00502">
    <property type="entry name" value="NUDIXFAMILY"/>
</dbReference>
<dbReference type="InterPro" id="IPR015797">
    <property type="entry name" value="NUDIX_hydrolase-like_dom_sf"/>
</dbReference>
<comment type="cofactor">
    <cofactor evidence="1">
        <name>Mg(2+)</name>
        <dbReference type="ChEBI" id="CHEBI:18420"/>
    </cofactor>
</comment>
<dbReference type="PROSITE" id="PS00893">
    <property type="entry name" value="NUDIX_BOX"/>
    <property type="match status" value="1"/>
</dbReference>
<evidence type="ECO:0000313" key="7">
    <source>
        <dbReference type="Proteomes" id="UP001500665"/>
    </source>
</evidence>
<evidence type="ECO:0000259" key="5">
    <source>
        <dbReference type="PROSITE" id="PS51462"/>
    </source>
</evidence>
<comment type="caution">
    <text evidence="6">The sequence shown here is derived from an EMBL/GenBank/DDBJ whole genome shotgun (WGS) entry which is preliminary data.</text>
</comment>
<dbReference type="PANTHER" id="PTHR43046:SF16">
    <property type="entry name" value="ADP-RIBOSE PYROPHOSPHATASE YJHB-RELATED"/>
    <property type="match status" value="1"/>
</dbReference>
<dbReference type="InterPro" id="IPR000086">
    <property type="entry name" value="NUDIX_hydrolase_dom"/>
</dbReference>
<dbReference type="PANTHER" id="PTHR43046">
    <property type="entry name" value="GDP-MANNOSE MANNOSYL HYDROLASE"/>
    <property type="match status" value="1"/>
</dbReference>
<dbReference type="Pfam" id="PF00293">
    <property type="entry name" value="NUDIX"/>
    <property type="match status" value="1"/>
</dbReference>
<dbReference type="Proteomes" id="UP001500665">
    <property type="component" value="Unassembled WGS sequence"/>
</dbReference>
<keyword evidence="7" id="KW-1185">Reference proteome</keyword>
<evidence type="ECO:0000313" key="6">
    <source>
        <dbReference type="EMBL" id="GAA0959593.1"/>
    </source>
</evidence>
<protein>
    <submittedName>
        <fullName evidence="6">NUDIX domain-containing protein</fullName>
    </submittedName>
</protein>
<dbReference type="SUPFAM" id="SSF55811">
    <property type="entry name" value="Nudix"/>
    <property type="match status" value="1"/>
</dbReference>
<gene>
    <name evidence="6" type="ORF">GCM10009550_49590</name>
</gene>
<accession>A0ABN1RLY5</accession>
<dbReference type="InterPro" id="IPR020476">
    <property type="entry name" value="Nudix_hydrolase"/>
</dbReference>
<feature type="domain" description="Nudix hydrolase" evidence="5">
    <location>
        <begin position="25"/>
        <end position="153"/>
    </location>
</feature>
<reference evidence="6 7" key="1">
    <citation type="journal article" date="2019" name="Int. J. Syst. Evol. Microbiol.">
        <title>The Global Catalogue of Microorganisms (GCM) 10K type strain sequencing project: providing services to taxonomists for standard genome sequencing and annotation.</title>
        <authorList>
            <consortium name="The Broad Institute Genomics Platform"/>
            <consortium name="The Broad Institute Genome Sequencing Center for Infectious Disease"/>
            <person name="Wu L."/>
            <person name="Ma J."/>
        </authorList>
    </citation>
    <scope>NUCLEOTIDE SEQUENCE [LARGE SCALE GENOMIC DNA]</scope>
    <source>
        <strain evidence="6 7">JCM 10696</strain>
    </source>
</reference>
<comment type="similarity">
    <text evidence="2 4">Belongs to the Nudix hydrolase family.</text>
</comment>
<keyword evidence="3 4" id="KW-0378">Hydrolase</keyword>
<evidence type="ECO:0000256" key="4">
    <source>
        <dbReference type="RuleBase" id="RU003476"/>
    </source>
</evidence>
<organism evidence="6 7">
    <name type="scientific">Actinocorallia libanotica</name>
    <dbReference type="NCBI Taxonomy" id="46162"/>
    <lineage>
        <taxon>Bacteria</taxon>
        <taxon>Bacillati</taxon>
        <taxon>Actinomycetota</taxon>
        <taxon>Actinomycetes</taxon>
        <taxon>Streptosporangiales</taxon>
        <taxon>Thermomonosporaceae</taxon>
        <taxon>Actinocorallia</taxon>
    </lineage>
</organism>